<dbReference type="HOGENOM" id="CLU_029347_1_1_6"/>
<dbReference type="Proteomes" id="UP000005959">
    <property type="component" value="Unassembled WGS sequence"/>
</dbReference>
<gene>
    <name evidence="2" type="ORF">HMPREF0454_04589</name>
</gene>
<dbReference type="RefSeq" id="WP_004096707.1">
    <property type="nucleotide sequence ID" value="NZ_JH417555.1"/>
</dbReference>
<dbReference type="PATRIC" id="fig|1002364.3.peg.4122"/>
<dbReference type="PANTHER" id="PTHR37024">
    <property type="entry name" value="TYPE VI SECRETION SYSTEM DUF2094 AND IMPA-RELATED DOMAIN PROTEIN"/>
    <property type="match status" value="1"/>
</dbReference>
<dbReference type="AlphaFoldDB" id="G9YDA4"/>
<feature type="domain" description="ImpA N-terminal" evidence="1">
    <location>
        <begin position="30"/>
        <end position="121"/>
    </location>
</feature>
<name>G9YDA4_HAFAL</name>
<sequence length="481" mass="54171">MSTLENVVLMDHPWRQRILTSLPAVNMAARVSDDLPLWEAIDSEIAKLGSLSHEQVDIPNLQKGCLSLLETECKDMRIVVHLLRTLQHGAQPSNIALACTLIVDFVSHYWSVAWPQDAKLRQRLLLQVIKRFSSSTTYFCQQADENSRELVRSGLSQLQALLTPLDPLLANEVSVLIPQFEREREAKSLAPSSTPVVNKTVVSQDNANVPTVMPKVEVQHESDRVWRQTLLKVAELLCENHPDDPIGYSLRRHAIWYTLQTAPLSKDGRLTQLAAVSRERVADYRSALQSAALPLWQQIETSITLAPYWFDGHFLSAQIARHLGFNNVADAIREAALRLLDKIPALWQMTFSDGSPFVSDDTQQWLAERQQSSSFSSGSYELVWDKYREQGLNAALQQLEQQQLDVQEPREQFYNQLTIAQLLMKAGLTTLANQHFDNLWRNSQGVTLAEWEPSLLTILAQNSLSAGLAAERPVPVLAGEE</sequence>
<evidence type="ECO:0000313" key="3">
    <source>
        <dbReference type="Proteomes" id="UP000005959"/>
    </source>
</evidence>
<protein>
    <submittedName>
        <fullName evidence="2">Type VI secretion-associated protein, VC_A0119 family</fullName>
    </submittedName>
</protein>
<comment type="caution">
    <text evidence="2">The sequence shown here is derived from an EMBL/GenBank/DDBJ whole genome shotgun (WGS) entry which is preliminary data.</text>
</comment>
<dbReference type="InterPro" id="IPR017739">
    <property type="entry name" value="T6SS-assoc_VCA0119"/>
</dbReference>
<dbReference type="Pfam" id="PF06812">
    <property type="entry name" value="ImpA_N"/>
    <property type="match status" value="1"/>
</dbReference>
<dbReference type="Pfam" id="PF16989">
    <property type="entry name" value="T6SS_VasJ"/>
    <property type="match status" value="1"/>
</dbReference>
<dbReference type="NCBIfam" id="TIGR03362">
    <property type="entry name" value="VI_chp_7"/>
    <property type="match status" value="1"/>
</dbReference>
<proteinExistence type="predicted"/>
<dbReference type="InterPro" id="IPR010657">
    <property type="entry name" value="ImpA_N"/>
</dbReference>
<organism evidence="2 3">
    <name type="scientific">Hafnia alvei ATCC 51873</name>
    <dbReference type="NCBI Taxonomy" id="1002364"/>
    <lineage>
        <taxon>Bacteria</taxon>
        <taxon>Pseudomonadati</taxon>
        <taxon>Pseudomonadota</taxon>
        <taxon>Gammaproteobacteria</taxon>
        <taxon>Enterobacterales</taxon>
        <taxon>Hafniaceae</taxon>
        <taxon>Hafnia</taxon>
    </lineage>
</organism>
<dbReference type="PANTHER" id="PTHR37024:SF3">
    <property type="entry name" value="TYPE VI SECRETION SYSTEM PROTEIN TSSA"/>
    <property type="match status" value="1"/>
</dbReference>
<reference evidence="2 3" key="1">
    <citation type="submission" date="2011-08" db="EMBL/GenBank/DDBJ databases">
        <authorList>
            <person name="Weinstock G."/>
            <person name="Sodergren E."/>
            <person name="Clifton S."/>
            <person name="Fulton L."/>
            <person name="Fulton B."/>
            <person name="Courtney L."/>
            <person name="Fronick C."/>
            <person name="Harrison M."/>
            <person name="Strong C."/>
            <person name="Farmer C."/>
            <person name="Delahaunty K."/>
            <person name="Markovic C."/>
            <person name="Hall O."/>
            <person name="Minx P."/>
            <person name="Tomlinson C."/>
            <person name="Mitreva M."/>
            <person name="Hou S."/>
            <person name="Chen J."/>
            <person name="Wollam A."/>
            <person name="Pepin K.H."/>
            <person name="Johnson M."/>
            <person name="Bhonagiri V."/>
            <person name="Zhang X."/>
            <person name="Suruliraj S."/>
            <person name="Warren W."/>
            <person name="Chinwalla A."/>
            <person name="Mardis E.R."/>
            <person name="Wilson R.K."/>
        </authorList>
    </citation>
    <scope>NUCLEOTIDE SEQUENCE [LARGE SCALE GENOMIC DNA]</scope>
    <source>
        <strain evidence="2 3">ATCC 51873</strain>
    </source>
</reference>
<accession>G9YDA4</accession>
<evidence type="ECO:0000259" key="1">
    <source>
        <dbReference type="Pfam" id="PF06812"/>
    </source>
</evidence>
<dbReference type="EMBL" id="AGCI01000110">
    <property type="protein sequence ID" value="EHM37958.1"/>
    <property type="molecule type" value="Genomic_DNA"/>
</dbReference>
<evidence type="ECO:0000313" key="2">
    <source>
        <dbReference type="EMBL" id="EHM37958.1"/>
    </source>
</evidence>